<keyword evidence="3" id="KW-1185">Reference proteome</keyword>
<evidence type="ECO:0000313" key="2">
    <source>
        <dbReference type="EMBL" id="KAF2087041.1"/>
    </source>
</evidence>
<dbReference type="AlphaFoldDB" id="A0A9P4HV55"/>
<accession>A0A9P4HV55</accession>
<sequence length="262" mass="29125">MDICVATAALQRLAIRQENAERGGRKFMQAPPPLRTSDSGRQCRPREAVEEDNILLSMIYSSVIPHGSPPDGTFEMYRKLAEEIKYSPLDEVLKDTPWRKLVPVSAVETDVSGPNTLSPSEAQADQSEGRLPTFNVMLASPLPYAAYHGSGNWMPFHTHPSQVSTELPGPGLDAEERTPKASESLAMQEAVSKMQNLTRDVTIPTTTRPEMHREIKEEAKAACGGNGKNWAKEMAKEARKNNKAEILRYQELRRKKAENARA</sequence>
<dbReference type="Proteomes" id="UP000799776">
    <property type="component" value="Unassembled WGS sequence"/>
</dbReference>
<organism evidence="2 3">
    <name type="scientific">Saccharata proteae CBS 121410</name>
    <dbReference type="NCBI Taxonomy" id="1314787"/>
    <lineage>
        <taxon>Eukaryota</taxon>
        <taxon>Fungi</taxon>
        <taxon>Dikarya</taxon>
        <taxon>Ascomycota</taxon>
        <taxon>Pezizomycotina</taxon>
        <taxon>Dothideomycetes</taxon>
        <taxon>Dothideomycetes incertae sedis</taxon>
        <taxon>Botryosphaeriales</taxon>
        <taxon>Saccharataceae</taxon>
        <taxon>Saccharata</taxon>
    </lineage>
</organism>
<comment type="caution">
    <text evidence="2">The sequence shown here is derived from an EMBL/GenBank/DDBJ whole genome shotgun (WGS) entry which is preliminary data.</text>
</comment>
<reference evidence="2" key="1">
    <citation type="journal article" date="2020" name="Stud. Mycol.">
        <title>101 Dothideomycetes genomes: a test case for predicting lifestyles and emergence of pathogens.</title>
        <authorList>
            <person name="Haridas S."/>
            <person name="Albert R."/>
            <person name="Binder M."/>
            <person name="Bloem J."/>
            <person name="Labutti K."/>
            <person name="Salamov A."/>
            <person name="Andreopoulos B."/>
            <person name="Baker S."/>
            <person name="Barry K."/>
            <person name="Bills G."/>
            <person name="Bluhm B."/>
            <person name="Cannon C."/>
            <person name="Castanera R."/>
            <person name="Culley D."/>
            <person name="Daum C."/>
            <person name="Ezra D."/>
            <person name="Gonzalez J."/>
            <person name="Henrissat B."/>
            <person name="Kuo A."/>
            <person name="Liang C."/>
            <person name="Lipzen A."/>
            <person name="Lutzoni F."/>
            <person name="Magnuson J."/>
            <person name="Mondo S."/>
            <person name="Nolan M."/>
            <person name="Ohm R."/>
            <person name="Pangilinan J."/>
            <person name="Park H.-J."/>
            <person name="Ramirez L."/>
            <person name="Alfaro M."/>
            <person name="Sun H."/>
            <person name="Tritt A."/>
            <person name="Yoshinaga Y."/>
            <person name="Zwiers L.-H."/>
            <person name="Turgeon B."/>
            <person name="Goodwin S."/>
            <person name="Spatafora J."/>
            <person name="Crous P."/>
            <person name="Grigoriev I."/>
        </authorList>
    </citation>
    <scope>NUCLEOTIDE SEQUENCE</scope>
    <source>
        <strain evidence="2">CBS 121410</strain>
    </source>
</reference>
<gene>
    <name evidence="2" type="ORF">K490DRAFT_65909</name>
</gene>
<name>A0A9P4HV55_9PEZI</name>
<protein>
    <submittedName>
        <fullName evidence="2">Uncharacterized protein</fullName>
    </submittedName>
</protein>
<dbReference type="EMBL" id="ML978721">
    <property type="protein sequence ID" value="KAF2087041.1"/>
    <property type="molecule type" value="Genomic_DNA"/>
</dbReference>
<evidence type="ECO:0000313" key="3">
    <source>
        <dbReference type="Proteomes" id="UP000799776"/>
    </source>
</evidence>
<feature type="region of interest" description="Disordered" evidence="1">
    <location>
        <begin position="25"/>
        <end position="46"/>
    </location>
</feature>
<proteinExistence type="predicted"/>
<evidence type="ECO:0000256" key="1">
    <source>
        <dbReference type="SAM" id="MobiDB-lite"/>
    </source>
</evidence>